<dbReference type="InterPro" id="IPR052552">
    <property type="entry name" value="YeaO-like"/>
</dbReference>
<keyword evidence="2" id="KW-1185">Reference proteome</keyword>
<accession>A0ABN6SBW5</accession>
<dbReference type="PANTHER" id="PTHR36849:SF1">
    <property type="entry name" value="CYTOPLASMIC PROTEIN"/>
    <property type="match status" value="1"/>
</dbReference>
<organism evidence="1 2">
    <name type="scientific">Bombiscardovia nodaiensis</name>
    <dbReference type="NCBI Taxonomy" id="2932181"/>
    <lineage>
        <taxon>Bacteria</taxon>
        <taxon>Bacillati</taxon>
        <taxon>Actinomycetota</taxon>
        <taxon>Actinomycetes</taxon>
        <taxon>Bifidobacteriales</taxon>
        <taxon>Bifidobacteriaceae</taxon>
        <taxon>Bombiscardovia</taxon>
    </lineage>
</organism>
<proteinExistence type="predicted"/>
<evidence type="ECO:0000313" key="1">
    <source>
        <dbReference type="EMBL" id="BDR52698.1"/>
    </source>
</evidence>
<name>A0ABN6SBW5_9BIFI</name>
<evidence type="ECO:0008006" key="3">
    <source>
        <dbReference type="Google" id="ProtNLM"/>
    </source>
</evidence>
<sequence>MTGTADIRMKRVYEAADASDGYRVLVDRLWPRGLSKQKAALDLWLKPIAPSPALRKWWGHDPTTYEAFAQRYRSELDDNPEPVELLCKLARQHPRITLLYAAKDPHVNHAVVLRDYILAQLVRR</sequence>
<dbReference type="PANTHER" id="PTHR36849">
    <property type="entry name" value="CYTOPLASMIC PROTEIN-RELATED"/>
    <property type="match status" value="1"/>
</dbReference>
<gene>
    <name evidence="1" type="ORF">KIM372_06050</name>
</gene>
<reference evidence="1 2" key="1">
    <citation type="journal article" date="2023" name="Microbiol. Spectr.">
        <title>Symbiosis of Carpenter Bees with Uncharacterized Lactic Acid Bacteria Showing NAD Auxotrophy.</title>
        <authorList>
            <person name="Kawasaki S."/>
            <person name="Ozawa K."/>
            <person name="Mori T."/>
            <person name="Yamamoto A."/>
            <person name="Ito M."/>
            <person name="Ohkuma M."/>
            <person name="Sakamoto M."/>
            <person name="Matsutani M."/>
        </authorList>
    </citation>
    <scope>NUCLEOTIDE SEQUENCE [LARGE SCALE GENOMIC DNA]</scope>
    <source>
        <strain evidence="1 2">Kim37-2</strain>
    </source>
</reference>
<dbReference type="Proteomes" id="UP001321766">
    <property type="component" value="Chromosome"/>
</dbReference>
<dbReference type="EMBL" id="AP026798">
    <property type="protein sequence ID" value="BDR52698.1"/>
    <property type="molecule type" value="Genomic_DNA"/>
</dbReference>
<evidence type="ECO:0000313" key="2">
    <source>
        <dbReference type="Proteomes" id="UP001321766"/>
    </source>
</evidence>
<dbReference type="Pfam" id="PF22752">
    <property type="entry name" value="DUF488-N3i"/>
    <property type="match status" value="1"/>
</dbReference>
<protein>
    <recommendedName>
        <fullName evidence="3">MarR family transcriptional regulator</fullName>
    </recommendedName>
</protein>